<reference evidence="1 2" key="1">
    <citation type="submission" date="2024-04" db="EMBL/GenBank/DDBJ databases">
        <title>Luteolibacter sp. isolated from soil.</title>
        <authorList>
            <person name="An J."/>
        </authorList>
    </citation>
    <scope>NUCLEOTIDE SEQUENCE [LARGE SCALE GENOMIC DNA]</scope>
    <source>
        <strain evidence="1 2">Y139</strain>
    </source>
</reference>
<dbReference type="RefSeq" id="WP_341404294.1">
    <property type="nucleotide sequence ID" value="NZ_JBBUKT010000003.1"/>
</dbReference>
<dbReference type="InterPro" id="IPR009282">
    <property type="entry name" value="DUF937"/>
</dbReference>
<keyword evidence="2" id="KW-1185">Reference proteome</keyword>
<accession>A0ABU9AVA3</accession>
<evidence type="ECO:0000313" key="2">
    <source>
        <dbReference type="Proteomes" id="UP001371305"/>
    </source>
</evidence>
<dbReference type="Proteomes" id="UP001371305">
    <property type="component" value="Unassembled WGS sequence"/>
</dbReference>
<dbReference type="EMBL" id="JBBUKT010000003">
    <property type="protein sequence ID" value="MEK7950692.1"/>
    <property type="molecule type" value="Genomic_DNA"/>
</dbReference>
<gene>
    <name evidence="1" type="ORF">WKV53_09305</name>
</gene>
<name>A0ABU9AVA3_9BACT</name>
<proteinExistence type="predicted"/>
<sequence>MKSTIMDSLVKSLGGLVTPEIAGKLAKFLGVDAGLVDKAMKILSALAVGSMARKVATPAGAAAAFQALPQKEEPGLLSSLASAFKGNIPDMTAADKMQSMFGGGVNSMVSALSKKLGFDLTPLAGMIVPMVGQHFAKTAKEQGLDATGFARMLQAGNDEFQKDPANAEVAGLVRLAMTVGDQAEAVRSRFTPEELEEIHIAPMAAYCLVAKASPSGIKGSMDEMKAAHQVSVELLKDVAPISLLGTVFGGGLTSHEAEELKREVEAEDQLVETIRHGTAVMKTKAPAEVDTFRRLVNDVARNVAEASKEGGFLGFGGKKVSDKEKAAMERVAAALV</sequence>
<comment type="caution">
    <text evidence="1">The sequence shown here is derived from an EMBL/GenBank/DDBJ whole genome shotgun (WGS) entry which is preliminary data.</text>
</comment>
<organism evidence="1 2">
    <name type="scientific">Luteolibacter soli</name>
    <dbReference type="NCBI Taxonomy" id="3135280"/>
    <lineage>
        <taxon>Bacteria</taxon>
        <taxon>Pseudomonadati</taxon>
        <taxon>Verrucomicrobiota</taxon>
        <taxon>Verrucomicrobiia</taxon>
        <taxon>Verrucomicrobiales</taxon>
        <taxon>Verrucomicrobiaceae</taxon>
        <taxon>Luteolibacter</taxon>
    </lineage>
</organism>
<dbReference type="Pfam" id="PF06078">
    <property type="entry name" value="DUF937"/>
    <property type="match status" value="1"/>
</dbReference>
<protein>
    <submittedName>
        <fullName evidence="1">DUF937 domain-containing protein</fullName>
    </submittedName>
</protein>
<evidence type="ECO:0000313" key="1">
    <source>
        <dbReference type="EMBL" id="MEK7950692.1"/>
    </source>
</evidence>